<keyword evidence="2" id="KW-1185">Reference proteome</keyword>
<accession>A0A2P5ATR2</accession>
<evidence type="ECO:0000313" key="1">
    <source>
        <dbReference type="EMBL" id="PON39919.1"/>
    </source>
</evidence>
<organism evidence="1 2">
    <name type="scientific">Parasponia andersonii</name>
    <name type="common">Sponia andersonii</name>
    <dbReference type="NCBI Taxonomy" id="3476"/>
    <lineage>
        <taxon>Eukaryota</taxon>
        <taxon>Viridiplantae</taxon>
        <taxon>Streptophyta</taxon>
        <taxon>Embryophyta</taxon>
        <taxon>Tracheophyta</taxon>
        <taxon>Spermatophyta</taxon>
        <taxon>Magnoliopsida</taxon>
        <taxon>eudicotyledons</taxon>
        <taxon>Gunneridae</taxon>
        <taxon>Pentapetalae</taxon>
        <taxon>rosids</taxon>
        <taxon>fabids</taxon>
        <taxon>Rosales</taxon>
        <taxon>Cannabaceae</taxon>
        <taxon>Parasponia</taxon>
    </lineage>
</organism>
<proteinExistence type="predicted"/>
<dbReference type="EMBL" id="JXTB01000451">
    <property type="protein sequence ID" value="PON39919.1"/>
    <property type="molecule type" value="Genomic_DNA"/>
</dbReference>
<gene>
    <name evidence="1" type="ORF">PanWU01x14_301210</name>
</gene>
<sequence>MSVDAKVNLKCIDGHQVRHGDVVYQRLLKAGFSSSLRQRIQFEANGRTVSLPPFFGKPTKFDGKIF</sequence>
<protein>
    <submittedName>
        <fullName evidence="1">Uncharacterized protein</fullName>
    </submittedName>
</protein>
<feature type="non-terminal residue" evidence="1">
    <location>
        <position position="66"/>
    </location>
</feature>
<evidence type="ECO:0000313" key="2">
    <source>
        <dbReference type="Proteomes" id="UP000237105"/>
    </source>
</evidence>
<name>A0A2P5ATR2_PARAD</name>
<reference evidence="2" key="1">
    <citation type="submission" date="2016-06" db="EMBL/GenBank/DDBJ databases">
        <title>Parallel loss of symbiosis genes in relatives of nitrogen-fixing non-legume Parasponia.</title>
        <authorList>
            <person name="Van Velzen R."/>
            <person name="Holmer R."/>
            <person name="Bu F."/>
            <person name="Rutten L."/>
            <person name="Van Zeijl A."/>
            <person name="Liu W."/>
            <person name="Santuari L."/>
            <person name="Cao Q."/>
            <person name="Sharma T."/>
            <person name="Shen D."/>
            <person name="Roswanjaya Y."/>
            <person name="Wardhani T."/>
            <person name="Kalhor M.S."/>
            <person name="Jansen J."/>
            <person name="Van den Hoogen J."/>
            <person name="Gungor B."/>
            <person name="Hartog M."/>
            <person name="Hontelez J."/>
            <person name="Verver J."/>
            <person name="Yang W.-C."/>
            <person name="Schijlen E."/>
            <person name="Repin R."/>
            <person name="Schilthuizen M."/>
            <person name="Schranz E."/>
            <person name="Heidstra R."/>
            <person name="Miyata K."/>
            <person name="Fedorova E."/>
            <person name="Kohlen W."/>
            <person name="Bisseling T."/>
            <person name="Smit S."/>
            <person name="Geurts R."/>
        </authorList>
    </citation>
    <scope>NUCLEOTIDE SEQUENCE [LARGE SCALE GENOMIC DNA]</scope>
    <source>
        <strain evidence="2">cv. WU1-14</strain>
    </source>
</reference>
<comment type="caution">
    <text evidence="1">The sequence shown here is derived from an EMBL/GenBank/DDBJ whole genome shotgun (WGS) entry which is preliminary data.</text>
</comment>
<dbReference type="Proteomes" id="UP000237105">
    <property type="component" value="Unassembled WGS sequence"/>
</dbReference>
<dbReference type="AlphaFoldDB" id="A0A2P5ATR2"/>